<dbReference type="OrthoDB" id="9868828at2"/>
<sequence>MLDNSMFSFVEPIIEPTEDSFSEFVTQLDAFFDFMEEQGKPVPVPRPLNEETYKDMWMLRYQQHLGHITFLELLDRYEEMLGISVPKGSSGT</sequence>
<name>A0A4P6JJ93_KTERU</name>
<protein>
    <submittedName>
        <fullName evidence="1">Uncharacterized protein</fullName>
    </submittedName>
</protein>
<dbReference type="AlphaFoldDB" id="A0A4P6JJ93"/>
<dbReference type="KEGG" id="kbs:EPA93_03770"/>
<reference evidence="1 2" key="1">
    <citation type="submission" date="2019-01" db="EMBL/GenBank/DDBJ databases">
        <title>Ktedonosporobacter rubrisoli SCAWS-G2.</title>
        <authorList>
            <person name="Huang Y."/>
            <person name="Yan B."/>
        </authorList>
    </citation>
    <scope>NUCLEOTIDE SEQUENCE [LARGE SCALE GENOMIC DNA]</scope>
    <source>
        <strain evidence="1 2">SCAWS-G2</strain>
    </source>
</reference>
<keyword evidence="2" id="KW-1185">Reference proteome</keyword>
<evidence type="ECO:0000313" key="1">
    <source>
        <dbReference type="EMBL" id="QBD75158.1"/>
    </source>
</evidence>
<accession>A0A4P6JJ93</accession>
<organism evidence="1 2">
    <name type="scientific">Ktedonosporobacter rubrisoli</name>
    <dbReference type="NCBI Taxonomy" id="2509675"/>
    <lineage>
        <taxon>Bacteria</taxon>
        <taxon>Bacillati</taxon>
        <taxon>Chloroflexota</taxon>
        <taxon>Ktedonobacteria</taxon>
        <taxon>Ktedonobacterales</taxon>
        <taxon>Ktedonosporobacteraceae</taxon>
        <taxon>Ktedonosporobacter</taxon>
    </lineage>
</organism>
<gene>
    <name evidence="1" type="ORF">EPA93_03770</name>
</gene>
<dbReference type="Proteomes" id="UP000290365">
    <property type="component" value="Chromosome"/>
</dbReference>
<dbReference type="RefSeq" id="WP_129885757.1">
    <property type="nucleotide sequence ID" value="NZ_CP035758.1"/>
</dbReference>
<proteinExistence type="predicted"/>
<evidence type="ECO:0000313" key="2">
    <source>
        <dbReference type="Proteomes" id="UP000290365"/>
    </source>
</evidence>
<dbReference type="EMBL" id="CP035758">
    <property type="protein sequence ID" value="QBD75158.1"/>
    <property type="molecule type" value="Genomic_DNA"/>
</dbReference>